<accession>A0A0M4KQE2</accession>
<keyword evidence="1" id="KW-0614">Plasmid</keyword>
<name>A0A0M4KQE2_RAOOR</name>
<dbReference type="AlphaFoldDB" id="A0A0M4KQE2"/>
<organism evidence="1">
    <name type="scientific">Raoultella ornithinolytica</name>
    <name type="common">Klebsiella ornithinolytica</name>
    <dbReference type="NCBI Taxonomy" id="54291"/>
    <lineage>
        <taxon>Bacteria</taxon>
        <taxon>Pseudomonadati</taxon>
        <taxon>Pseudomonadota</taxon>
        <taxon>Gammaproteobacteria</taxon>
        <taxon>Enterobacterales</taxon>
        <taxon>Enterobacteriaceae</taxon>
        <taxon>Klebsiella/Raoultella group</taxon>
        <taxon>Raoultella</taxon>
    </lineage>
</organism>
<proteinExistence type="predicted"/>
<sequence length="74" mass="7669">MQVLLDFGSAPKVIGNLADETETMLKLVAAGVLKGASGGDDAPVGAQSPGNYQFEVSNRRETCSQSITIEQKGA</sequence>
<protein>
    <submittedName>
        <fullName evidence="1">Uncharacterized protein</fullName>
    </submittedName>
</protein>
<evidence type="ECO:0000313" key="1">
    <source>
        <dbReference type="EMBL" id="ALD82505.1"/>
    </source>
</evidence>
<dbReference type="EMBL" id="KT225520">
    <property type="protein sequence ID" value="ALD82505.1"/>
    <property type="molecule type" value="Genomic_DNA"/>
</dbReference>
<reference evidence="1" key="1">
    <citation type="submission" date="2015-06" db="EMBL/GenBank/DDBJ databases">
        <title>Carbapenemase-producing Raoultella ornithinolytica.</title>
        <authorList>
            <person name="Sun J."/>
            <person name="Zhang F."/>
        </authorList>
    </citation>
    <scope>NUCLEOTIDE SEQUENCE</scope>
    <source>
        <strain evidence="1">RJ46C</strain>
        <plasmid evidence="1">pRJ46C</plasmid>
    </source>
</reference>
<geneLocation type="plasmid" evidence="1">
    <name>pRJ46C</name>
</geneLocation>